<comment type="similarity">
    <text evidence="6">Belongs to the SOFL plant protein family.</text>
</comment>
<evidence type="ECO:0000256" key="4">
    <source>
        <dbReference type="ARBA" id="ARBA00022864"/>
    </source>
</evidence>
<dbReference type="EMBL" id="JABTTQ020001207">
    <property type="protein sequence ID" value="KAK6133784.1"/>
    <property type="molecule type" value="Genomic_DNA"/>
</dbReference>
<keyword evidence="4" id="KW-0932">Cytokinin signaling pathway</keyword>
<dbReference type="PANTHER" id="PTHR33347:SF31">
    <property type="entry name" value="PROTEIN SOB FIVE-LIKE 1"/>
    <property type="match status" value="1"/>
</dbReference>
<keyword evidence="5" id="KW-0539">Nucleus</keyword>
<proteinExistence type="inferred from homology"/>
<reference evidence="8 9" key="1">
    <citation type="journal article" date="2021" name="Comput. Struct. Biotechnol. J.">
        <title>De novo genome assembly of the potent medicinal plant Rehmannia glutinosa using nanopore technology.</title>
        <authorList>
            <person name="Ma L."/>
            <person name="Dong C."/>
            <person name="Song C."/>
            <person name="Wang X."/>
            <person name="Zheng X."/>
            <person name="Niu Y."/>
            <person name="Chen S."/>
            <person name="Feng W."/>
        </authorList>
    </citation>
    <scope>NUCLEOTIDE SEQUENCE [LARGE SCALE GENOMIC DNA]</scope>
    <source>
        <strain evidence="8">DH-2019</strain>
    </source>
</reference>
<feature type="compositionally biased region" description="Basic and acidic residues" evidence="7">
    <location>
        <begin position="72"/>
        <end position="81"/>
    </location>
</feature>
<feature type="compositionally biased region" description="Basic and acidic residues" evidence="7">
    <location>
        <begin position="130"/>
        <end position="139"/>
    </location>
</feature>
<evidence type="ECO:0000256" key="7">
    <source>
        <dbReference type="SAM" id="MobiDB-lite"/>
    </source>
</evidence>
<evidence type="ECO:0000313" key="9">
    <source>
        <dbReference type="Proteomes" id="UP001318860"/>
    </source>
</evidence>
<evidence type="ECO:0000256" key="5">
    <source>
        <dbReference type="ARBA" id="ARBA00023242"/>
    </source>
</evidence>
<keyword evidence="2" id="KW-0963">Cytoplasm</keyword>
<feature type="compositionally biased region" description="Low complexity" evidence="7">
    <location>
        <begin position="93"/>
        <end position="102"/>
    </location>
</feature>
<comment type="subcellular location">
    <subcellularLocation>
        <location evidence="1">Cytoplasm</location>
    </subcellularLocation>
</comment>
<dbReference type="PANTHER" id="PTHR33347">
    <property type="entry name" value="OSJNBA0091C07.3 PROTEIN"/>
    <property type="match status" value="1"/>
</dbReference>
<accession>A0ABR0VI65</accession>
<sequence>MEHILILKILGDDHESDWVRLDLDLRQKMDSSKINEGSEECSSSESGWTMYIASPDTEHNRSGNEDDVDDDVDRRGYKKDDVAEDVDSDDSMASDASSGPSDQRCLYGHVGRNEKKDNKKEQKKKHHQQIKVEKTEQRAKSAGKFKKI</sequence>
<keyword evidence="9" id="KW-1185">Reference proteome</keyword>
<evidence type="ECO:0000256" key="1">
    <source>
        <dbReference type="ARBA" id="ARBA00004496"/>
    </source>
</evidence>
<gene>
    <name evidence="8" type="ORF">DH2020_032495</name>
</gene>
<evidence type="ECO:0000256" key="3">
    <source>
        <dbReference type="ARBA" id="ARBA00022712"/>
    </source>
</evidence>
<feature type="compositionally biased region" description="Acidic residues" evidence="7">
    <location>
        <begin position="82"/>
        <end position="92"/>
    </location>
</feature>
<protein>
    <submittedName>
        <fullName evidence="8">Uncharacterized protein</fullName>
    </submittedName>
</protein>
<dbReference type="Proteomes" id="UP001318860">
    <property type="component" value="Unassembled WGS sequence"/>
</dbReference>
<comment type="caution">
    <text evidence="8">The sequence shown here is derived from an EMBL/GenBank/DDBJ whole genome shotgun (WGS) entry which is preliminary data.</text>
</comment>
<feature type="region of interest" description="Disordered" evidence="7">
    <location>
        <begin position="30"/>
        <end position="148"/>
    </location>
</feature>
<feature type="compositionally biased region" description="Basic and acidic residues" evidence="7">
    <location>
        <begin position="111"/>
        <end position="120"/>
    </location>
</feature>
<name>A0ABR0VI65_REHGL</name>
<organism evidence="8 9">
    <name type="scientific">Rehmannia glutinosa</name>
    <name type="common">Chinese foxglove</name>
    <dbReference type="NCBI Taxonomy" id="99300"/>
    <lineage>
        <taxon>Eukaryota</taxon>
        <taxon>Viridiplantae</taxon>
        <taxon>Streptophyta</taxon>
        <taxon>Embryophyta</taxon>
        <taxon>Tracheophyta</taxon>
        <taxon>Spermatophyta</taxon>
        <taxon>Magnoliopsida</taxon>
        <taxon>eudicotyledons</taxon>
        <taxon>Gunneridae</taxon>
        <taxon>Pentapetalae</taxon>
        <taxon>asterids</taxon>
        <taxon>lamiids</taxon>
        <taxon>Lamiales</taxon>
        <taxon>Orobanchaceae</taxon>
        <taxon>Rehmannieae</taxon>
        <taxon>Rehmannia</taxon>
    </lineage>
</organism>
<keyword evidence="3" id="KW-0203">Cytokinin biosynthesis</keyword>
<evidence type="ECO:0000313" key="8">
    <source>
        <dbReference type="EMBL" id="KAK6133784.1"/>
    </source>
</evidence>
<evidence type="ECO:0000256" key="6">
    <source>
        <dbReference type="ARBA" id="ARBA00024199"/>
    </source>
</evidence>
<evidence type="ECO:0000256" key="2">
    <source>
        <dbReference type="ARBA" id="ARBA00022490"/>
    </source>
</evidence>
<dbReference type="InterPro" id="IPR044670">
    <property type="entry name" value="SOFL"/>
</dbReference>